<keyword evidence="3 10" id="KW-0812">Transmembrane</keyword>
<comment type="similarity">
    <text evidence="7 10">Belongs to the fluoride channel Fluc/FEX (TC 1.A.43) family.</text>
</comment>
<comment type="function">
    <text evidence="9">Fluoride-specific ion channel. Important for reducing fluoride concentration in the cell, thus reducing its toxicity.</text>
</comment>
<dbReference type="EMBL" id="CP017812">
    <property type="protein sequence ID" value="AOZ73363.1"/>
    <property type="molecule type" value="Genomic_DNA"/>
</dbReference>
<evidence type="ECO:0000256" key="4">
    <source>
        <dbReference type="ARBA" id="ARBA00022989"/>
    </source>
</evidence>
<dbReference type="GO" id="GO:0034220">
    <property type="term" value="P:monoatomic ion transmembrane transport"/>
    <property type="evidence" value="ECO:0007669"/>
    <property type="project" value="UniProtKB-KW"/>
</dbReference>
<evidence type="ECO:0000313" key="12">
    <source>
        <dbReference type="Proteomes" id="UP000176288"/>
    </source>
</evidence>
<feature type="transmembrane region" description="Helical" evidence="10">
    <location>
        <begin position="105"/>
        <end position="128"/>
    </location>
</feature>
<evidence type="ECO:0000256" key="5">
    <source>
        <dbReference type="ARBA" id="ARBA00023136"/>
    </source>
</evidence>
<dbReference type="AlphaFoldDB" id="A0A1D9MMH6"/>
<name>A0A1D9MMH6_9ACTO</name>
<dbReference type="KEGG" id="avu:BK816_08840"/>
<evidence type="ECO:0000256" key="1">
    <source>
        <dbReference type="ARBA" id="ARBA00004651"/>
    </source>
</evidence>
<reference evidence="11 12" key="1">
    <citation type="submission" date="2016-10" db="EMBL/GenBank/DDBJ databases">
        <title>Actinomyces aegypiusis sp. nov., isolated from the Aegypius monachus in Qinghai Tibet Plateau China.</title>
        <authorList>
            <person name="Wang Y."/>
        </authorList>
    </citation>
    <scope>NUCLEOTIDE SEQUENCE [LARGE SCALE GENOMIC DNA]</scope>
    <source>
        <strain evidence="11 12">VUL4_3</strain>
    </source>
</reference>
<evidence type="ECO:0000256" key="9">
    <source>
        <dbReference type="ARBA" id="ARBA00049940"/>
    </source>
</evidence>
<keyword evidence="6" id="KW-0407">Ion channel</keyword>
<dbReference type="Pfam" id="PF02537">
    <property type="entry name" value="CRCB"/>
    <property type="match status" value="1"/>
</dbReference>
<dbReference type="GO" id="GO:0005886">
    <property type="term" value="C:plasma membrane"/>
    <property type="evidence" value="ECO:0007669"/>
    <property type="project" value="UniProtKB-SubCell"/>
</dbReference>
<dbReference type="Proteomes" id="UP000176288">
    <property type="component" value="Chromosome"/>
</dbReference>
<evidence type="ECO:0000256" key="8">
    <source>
        <dbReference type="ARBA" id="ARBA00035585"/>
    </source>
</evidence>
<keyword evidence="6" id="KW-0813">Transport</keyword>
<dbReference type="InterPro" id="IPR003691">
    <property type="entry name" value="FluC"/>
</dbReference>
<keyword evidence="5 10" id="KW-0472">Membrane</keyword>
<dbReference type="OrthoDB" id="5148600at2"/>
<keyword evidence="2 10" id="KW-1003">Cell membrane</keyword>
<evidence type="ECO:0000256" key="7">
    <source>
        <dbReference type="ARBA" id="ARBA00035120"/>
    </source>
</evidence>
<evidence type="ECO:0000256" key="6">
    <source>
        <dbReference type="ARBA" id="ARBA00023303"/>
    </source>
</evidence>
<accession>A0A1D9MMH6</accession>
<evidence type="ECO:0000256" key="3">
    <source>
        <dbReference type="ARBA" id="ARBA00022692"/>
    </source>
</evidence>
<gene>
    <name evidence="11" type="ORF">BK816_08840</name>
</gene>
<dbReference type="RefSeq" id="WP_071164826.1">
    <property type="nucleotide sequence ID" value="NZ_CP017812.1"/>
</dbReference>
<organism evidence="11 12">
    <name type="scientific">Boudabousia tangfeifanii</name>
    <dbReference type="NCBI Taxonomy" id="1912795"/>
    <lineage>
        <taxon>Bacteria</taxon>
        <taxon>Bacillati</taxon>
        <taxon>Actinomycetota</taxon>
        <taxon>Actinomycetes</taxon>
        <taxon>Actinomycetales</taxon>
        <taxon>Actinomycetaceae</taxon>
        <taxon>Boudabousia</taxon>
    </lineage>
</organism>
<dbReference type="STRING" id="1912795.BK816_08840"/>
<protein>
    <recommendedName>
        <fullName evidence="10">Fluoride-specific ion channel</fullName>
    </recommendedName>
</protein>
<comment type="catalytic activity">
    <reaction evidence="8">
        <text>fluoride(in) = fluoride(out)</text>
        <dbReference type="Rhea" id="RHEA:76159"/>
        <dbReference type="ChEBI" id="CHEBI:17051"/>
    </reaction>
    <physiologicalReaction direction="left-to-right" evidence="8">
        <dbReference type="Rhea" id="RHEA:76160"/>
    </physiologicalReaction>
</comment>
<sequence length="129" mass="14083">MLKVLLITAIFGGFGAIARHYHSAGIEQRARQRNQLLGPVGHGTLGVNLIGSFLAGLVLGFPLMPMTIKLMLLSFLSGYTTFSTAMVDVVKAWSMGERSLALRYVYLMPLLCLLAVAFGFFLPIIFLAF</sequence>
<keyword evidence="6" id="KW-0406">Ion transport</keyword>
<comment type="subcellular location">
    <subcellularLocation>
        <location evidence="1">Cell membrane</location>
        <topology evidence="1">Multi-pass membrane protein</topology>
    </subcellularLocation>
</comment>
<evidence type="ECO:0000256" key="2">
    <source>
        <dbReference type="ARBA" id="ARBA00022475"/>
    </source>
</evidence>
<evidence type="ECO:0000256" key="10">
    <source>
        <dbReference type="RuleBase" id="RU004340"/>
    </source>
</evidence>
<keyword evidence="12" id="KW-1185">Reference proteome</keyword>
<proteinExistence type="inferred from homology"/>
<evidence type="ECO:0000313" key="11">
    <source>
        <dbReference type="EMBL" id="AOZ73363.1"/>
    </source>
</evidence>
<keyword evidence="4 10" id="KW-1133">Transmembrane helix</keyword>
<feature type="transmembrane region" description="Helical" evidence="10">
    <location>
        <begin position="70"/>
        <end position="93"/>
    </location>
</feature>
<feature type="transmembrane region" description="Helical" evidence="10">
    <location>
        <begin position="42"/>
        <end position="63"/>
    </location>
</feature>